<dbReference type="SUPFAM" id="SSF46689">
    <property type="entry name" value="Homeodomain-like"/>
    <property type="match status" value="1"/>
</dbReference>
<reference evidence="4" key="1">
    <citation type="submission" date="2022-12" db="EMBL/GenBank/DDBJ databases">
        <title>Paracoccus onchidii sp. nov., isolated from a marine invertebrate from the South China Sea.</title>
        <authorList>
            <person name="Xu S."/>
            <person name="Liu Z."/>
            <person name="Xu Y."/>
        </authorList>
    </citation>
    <scope>NUCLEOTIDE SEQUENCE</scope>
    <source>
        <strain evidence="4">Z330</strain>
    </source>
</reference>
<dbReference type="PANTHER" id="PTHR30055:SF146">
    <property type="entry name" value="HTH-TYPE TRANSCRIPTIONAL DUAL REGULATOR CECR"/>
    <property type="match status" value="1"/>
</dbReference>
<dbReference type="InterPro" id="IPR039536">
    <property type="entry name" value="TetR_C_Proteobacteria"/>
</dbReference>
<name>A0ABT4ZK63_9RHOB</name>
<dbReference type="InterPro" id="IPR050109">
    <property type="entry name" value="HTH-type_TetR-like_transc_reg"/>
</dbReference>
<dbReference type="Pfam" id="PF14246">
    <property type="entry name" value="TetR_C_7"/>
    <property type="match status" value="1"/>
</dbReference>
<evidence type="ECO:0000256" key="2">
    <source>
        <dbReference type="PROSITE-ProRule" id="PRU00335"/>
    </source>
</evidence>
<keyword evidence="5" id="KW-1185">Reference proteome</keyword>
<feature type="domain" description="HTH tetR-type" evidence="3">
    <location>
        <begin position="9"/>
        <end position="69"/>
    </location>
</feature>
<organism evidence="4 5">
    <name type="scientific">Paracoccus onchidii</name>
    <dbReference type="NCBI Taxonomy" id="3017813"/>
    <lineage>
        <taxon>Bacteria</taxon>
        <taxon>Pseudomonadati</taxon>
        <taxon>Pseudomonadota</taxon>
        <taxon>Alphaproteobacteria</taxon>
        <taxon>Rhodobacterales</taxon>
        <taxon>Paracoccaceae</taxon>
        <taxon>Paracoccus</taxon>
    </lineage>
</organism>
<gene>
    <name evidence="4" type="ORF">PAF17_16540</name>
</gene>
<dbReference type="PANTHER" id="PTHR30055">
    <property type="entry name" value="HTH-TYPE TRANSCRIPTIONAL REGULATOR RUTR"/>
    <property type="match status" value="1"/>
</dbReference>
<evidence type="ECO:0000313" key="5">
    <source>
        <dbReference type="Proteomes" id="UP001165641"/>
    </source>
</evidence>
<dbReference type="InterPro" id="IPR036271">
    <property type="entry name" value="Tet_transcr_reg_TetR-rel_C_sf"/>
</dbReference>
<dbReference type="PRINTS" id="PR00455">
    <property type="entry name" value="HTHTETR"/>
</dbReference>
<dbReference type="Pfam" id="PF00440">
    <property type="entry name" value="TetR_N"/>
    <property type="match status" value="1"/>
</dbReference>
<dbReference type="Proteomes" id="UP001165641">
    <property type="component" value="Unassembled WGS sequence"/>
</dbReference>
<dbReference type="Gene3D" id="1.10.10.60">
    <property type="entry name" value="Homeodomain-like"/>
    <property type="match status" value="1"/>
</dbReference>
<dbReference type="EMBL" id="JAQBIE010000026">
    <property type="protein sequence ID" value="MDB6179100.1"/>
    <property type="molecule type" value="Genomic_DNA"/>
</dbReference>
<protein>
    <submittedName>
        <fullName evidence="4">TetR/AcrR family transcriptional regulator</fullName>
    </submittedName>
</protein>
<dbReference type="InterPro" id="IPR009057">
    <property type="entry name" value="Homeodomain-like_sf"/>
</dbReference>
<dbReference type="SUPFAM" id="SSF48498">
    <property type="entry name" value="Tetracyclin repressor-like, C-terminal domain"/>
    <property type="match status" value="1"/>
</dbReference>
<dbReference type="RefSeq" id="WP_271890201.1">
    <property type="nucleotide sequence ID" value="NZ_JAQBIE010000026.1"/>
</dbReference>
<evidence type="ECO:0000256" key="1">
    <source>
        <dbReference type="ARBA" id="ARBA00023125"/>
    </source>
</evidence>
<evidence type="ECO:0000259" key="3">
    <source>
        <dbReference type="PROSITE" id="PS50977"/>
    </source>
</evidence>
<sequence length="204" mass="22287">MNDDAPDDDPRRNAILTAAAELFIENGFANTSIDAIIERVGGSKRTIYALFGNKTGLFEAIMRAHATRLFDESGGFDAKDLPLPERLERFATKLLRLIAQPRTIGIYRLVASEAGRFPELGRLFRDLGPRQGRVWLAQVIAQAAQAGEIKAADPDAAARQFLGLLRSDLLFDLMLGLRATPDDDEIADIAHAATTVFLHGVSVD</sequence>
<dbReference type="PROSITE" id="PS50977">
    <property type="entry name" value="HTH_TETR_2"/>
    <property type="match status" value="1"/>
</dbReference>
<feature type="DNA-binding region" description="H-T-H motif" evidence="2">
    <location>
        <begin position="32"/>
        <end position="51"/>
    </location>
</feature>
<comment type="caution">
    <text evidence="4">The sequence shown here is derived from an EMBL/GenBank/DDBJ whole genome shotgun (WGS) entry which is preliminary data.</text>
</comment>
<keyword evidence="1 2" id="KW-0238">DNA-binding</keyword>
<accession>A0ABT4ZK63</accession>
<dbReference type="Gene3D" id="1.10.357.10">
    <property type="entry name" value="Tetracycline Repressor, domain 2"/>
    <property type="match status" value="1"/>
</dbReference>
<proteinExistence type="predicted"/>
<dbReference type="InterPro" id="IPR001647">
    <property type="entry name" value="HTH_TetR"/>
</dbReference>
<evidence type="ECO:0000313" key="4">
    <source>
        <dbReference type="EMBL" id="MDB6179100.1"/>
    </source>
</evidence>